<feature type="chain" id="PRO_5031151664" evidence="4">
    <location>
        <begin position="22"/>
        <end position="338"/>
    </location>
</feature>
<keyword evidence="7" id="KW-1185">Reference proteome</keyword>
<dbReference type="PANTHER" id="PTHR30085:SF7">
    <property type="entry name" value="AMINO-ACID ABC TRANSPORTER-BINDING PROTEIN YHDW-RELATED"/>
    <property type="match status" value="1"/>
</dbReference>
<evidence type="ECO:0000313" key="7">
    <source>
        <dbReference type="Proteomes" id="UP000589520"/>
    </source>
</evidence>
<comment type="similarity">
    <text evidence="1">Belongs to the bacterial solute-binding protein 3 family.</text>
</comment>
<dbReference type="PANTHER" id="PTHR30085">
    <property type="entry name" value="AMINO ACID ABC TRANSPORTER PERMEASE"/>
    <property type="match status" value="1"/>
</dbReference>
<name>A0A7Y9PEG6_9BACT</name>
<reference evidence="6 7" key="1">
    <citation type="submission" date="2020-07" db="EMBL/GenBank/DDBJ databases">
        <title>Genomic Encyclopedia of Type Strains, Phase IV (KMG-V): Genome sequencing to study the core and pangenomes of soil and plant-associated prokaryotes.</title>
        <authorList>
            <person name="Whitman W."/>
        </authorList>
    </citation>
    <scope>NUCLEOTIDE SEQUENCE [LARGE SCALE GENOMIC DNA]</scope>
    <source>
        <strain evidence="6 7">X4EP2</strain>
    </source>
</reference>
<comment type="caution">
    <text evidence="6">The sequence shown here is derived from an EMBL/GenBank/DDBJ whole genome shotgun (WGS) entry which is preliminary data.</text>
</comment>
<feature type="signal peptide" evidence="4">
    <location>
        <begin position="1"/>
        <end position="21"/>
    </location>
</feature>
<proteinExistence type="inferred from homology"/>
<dbReference type="RefSeq" id="WP_179487793.1">
    <property type="nucleotide sequence ID" value="NZ_JACCCW010000001.1"/>
</dbReference>
<protein>
    <submittedName>
        <fullName evidence="6">General L-amino acid transport system substrate-binding protein</fullName>
    </submittedName>
</protein>
<evidence type="ECO:0000313" key="6">
    <source>
        <dbReference type="EMBL" id="NYF78410.1"/>
    </source>
</evidence>
<evidence type="ECO:0000256" key="3">
    <source>
        <dbReference type="ARBA" id="ARBA00022729"/>
    </source>
</evidence>
<dbReference type="InterPro" id="IPR001638">
    <property type="entry name" value="Solute-binding_3/MltF_N"/>
</dbReference>
<gene>
    <name evidence="6" type="ORF">HDF17_000697</name>
</gene>
<keyword evidence="3 4" id="KW-0732">Signal</keyword>
<dbReference type="EMBL" id="JACCCW010000001">
    <property type="protein sequence ID" value="NYF78410.1"/>
    <property type="molecule type" value="Genomic_DNA"/>
</dbReference>
<keyword evidence="2" id="KW-0813">Transport</keyword>
<evidence type="ECO:0000256" key="2">
    <source>
        <dbReference type="ARBA" id="ARBA00022448"/>
    </source>
</evidence>
<evidence type="ECO:0000259" key="5">
    <source>
        <dbReference type="SMART" id="SM00062"/>
    </source>
</evidence>
<dbReference type="AlphaFoldDB" id="A0A7Y9PEG6"/>
<dbReference type="InterPro" id="IPR051455">
    <property type="entry name" value="Bact_solute-bind_prot3"/>
</dbReference>
<feature type="domain" description="Solute-binding protein family 3/N-terminal" evidence="5">
    <location>
        <begin position="33"/>
        <end position="263"/>
    </location>
</feature>
<dbReference type="GO" id="GO:0006865">
    <property type="term" value="P:amino acid transport"/>
    <property type="evidence" value="ECO:0007669"/>
    <property type="project" value="TreeGrafter"/>
</dbReference>
<dbReference type="SMART" id="SM00062">
    <property type="entry name" value="PBPb"/>
    <property type="match status" value="1"/>
</dbReference>
<organism evidence="6 7">
    <name type="scientific">Granulicella arctica</name>
    <dbReference type="NCBI Taxonomy" id="940613"/>
    <lineage>
        <taxon>Bacteria</taxon>
        <taxon>Pseudomonadati</taxon>
        <taxon>Acidobacteriota</taxon>
        <taxon>Terriglobia</taxon>
        <taxon>Terriglobales</taxon>
        <taxon>Acidobacteriaceae</taxon>
        <taxon>Granulicella</taxon>
    </lineage>
</organism>
<evidence type="ECO:0000256" key="1">
    <source>
        <dbReference type="ARBA" id="ARBA00010333"/>
    </source>
</evidence>
<dbReference type="SUPFAM" id="SSF53850">
    <property type="entry name" value="Periplasmic binding protein-like II"/>
    <property type="match status" value="1"/>
</dbReference>
<evidence type="ECO:0000256" key="4">
    <source>
        <dbReference type="SAM" id="SignalP"/>
    </source>
</evidence>
<sequence>MHLRKTSLLLLLLTVVPVAHAGTTVDSIRKAQQLICGIDQSEAEFSTTDDHGARVAFDQDLCKAAATAVLGPNAKVVIKGYPDDQTSLAALRSGEIDLIPSLSADLSHTTESGISLTRPVLYDGVALMVPITSGIEKATDLSGKKICVLAETEAEVTLRAWFESHHLTFIPFPFQEEGEMEAAYVTNNCTGLAADLTRLAETRESFGPLAKNYALLPDNISKDPLAVAYRTSDEQWGKILTWTINILIQAEESGITASTAQSPNTSRNPTTQRLLGKTRELGRPLGLDDDWAANVILAVGNYGEIFNRNLGTDSPLKLPRGLNALWNQGGLMYALPLK</sequence>
<dbReference type="Gene3D" id="3.40.190.10">
    <property type="entry name" value="Periplasmic binding protein-like II"/>
    <property type="match status" value="2"/>
</dbReference>
<dbReference type="Proteomes" id="UP000589520">
    <property type="component" value="Unassembled WGS sequence"/>
</dbReference>
<accession>A0A7Y9PEG6</accession>